<evidence type="ECO:0000313" key="6">
    <source>
        <dbReference type="EMBL" id="CAG7821589.1"/>
    </source>
</evidence>
<evidence type="ECO:0000313" key="7">
    <source>
        <dbReference type="Proteomes" id="UP000708208"/>
    </source>
</evidence>
<dbReference type="EMBL" id="CAJVCH010516140">
    <property type="protein sequence ID" value="CAG7821589.1"/>
    <property type="molecule type" value="Genomic_DNA"/>
</dbReference>
<accession>A0A8J2KY84</accession>
<protein>
    <submittedName>
        <fullName evidence="6">Uncharacterized protein</fullName>
    </submittedName>
</protein>
<dbReference type="PANTHER" id="PTHR46481:SF10">
    <property type="entry name" value="ZINC FINGER BED DOMAIN-CONTAINING PROTEIN 39"/>
    <property type="match status" value="1"/>
</dbReference>
<organism evidence="6 7">
    <name type="scientific">Allacma fusca</name>
    <dbReference type="NCBI Taxonomy" id="39272"/>
    <lineage>
        <taxon>Eukaryota</taxon>
        <taxon>Metazoa</taxon>
        <taxon>Ecdysozoa</taxon>
        <taxon>Arthropoda</taxon>
        <taxon>Hexapoda</taxon>
        <taxon>Collembola</taxon>
        <taxon>Symphypleona</taxon>
        <taxon>Sminthuridae</taxon>
        <taxon>Allacma</taxon>
    </lineage>
</organism>
<proteinExistence type="predicted"/>
<gene>
    <name evidence="6" type="ORF">AFUS01_LOCUS31920</name>
</gene>
<reference evidence="6" key="1">
    <citation type="submission" date="2021-06" db="EMBL/GenBank/DDBJ databases">
        <authorList>
            <person name="Hodson N. C."/>
            <person name="Mongue J. A."/>
            <person name="Jaron S. K."/>
        </authorList>
    </citation>
    <scope>NUCLEOTIDE SEQUENCE</scope>
</reference>
<keyword evidence="5" id="KW-0539">Nucleus</keyword>
<dbReference type="Proteomes" id="UP000708208">
    <property type="component" value="Unassembled WGS sequence"/>
</dbReference>
<keyword evidence="2" id="KW-0479">Metal-binding</keyword>
<name>A0A8J2KY84_9HEXA</name>
<comment type="subcellular location">
    <subcellularLocation>
        <location evidence="1">Nucleus</location>
    </subcellularLocation>
</comment>
<dbReference type="InterPro" id="IPR052035">
    <property type="entry name" value="ZnF_BED_domain_contain"/>
</dbReference>
<evidence type="ECO:0000256" key="1">
    <source>
        <dbReference type="ARBA" id="ARBA00004123"/>
    </source>
</evidence>
<keyword evidence="7" id="KW-1185">Reference proteome</keyword>
<keyword evidence="4" id="KW-0862">Zinc</keyword>
<evidence type="ECO:0000256" key="2">
    <source>
        <dbReference type="ARBA" id="ARBA00022723"/>
    </source>
</evidence>
<dbReference type="GO" id="GO:0008270">
    <property type="term" value="F:zinc ion binding"/>
    <property type="evidence" value="ECO:0007669"/>
    <property type="project" value="UniProtKB-KW"/>
</dbReference>
<comment type="caution">
    <text evidence="6">The sequence shown here is derived from an EMBL/GenBank/DDBJ whole genome shotgun (WGS) entry which is preliminary data.</text>
</comment>
<dbReference type="AlphaFoldDB" id="A0A8J2KY84"/>
<dbReference type="PANTHER" id="PTHR46481">
    <property type="entry name" value="ZINC FINGER BED DOMAIN-CONTAINING PROTEIN 4"/>
    <property type="match status" value="1"/>
</dbReference>
<dbReference type="OrthoDB" id="1607513at2759"/>
<sequence length="153" mass="17390">GIPFKIEDQRIRCLAHIINLACQAALKTLKDSNFDGLLGYVEVDELSCEEVPSSNHNIVAGNKLSIYGKLKKAINRIKTSNILLESLKHFCEMHAIPQLKLLNDMPVRWNSTFKLLERRLALDATMKSDDVLSCFVLSTDDWNVVEQMVKFLE</sequence>
<evidence type="ECO:0000256" key="3">
    <source>
        <dbReference type="ARBA" id="ARBA00022771"/>
    </source>
</evidence>
<feature type="non-terminal residue" evidence="6">
    <location>
        <position position="153"/>
    </location>
</feature>
<evidence type="ECO:0000256" key="5">
    <source>
        <dbReference type="ARBA" id="ARBA00023242"/>
    </source>
</evidence>
<dbReference type="GO" id="GO:0005634">
    <property type="term" value="C:nucleus"/>
    <property type="evidence" value="ECO:0007669"/>
    <property type="project" value="UniProtKB-SubCell"/>
</dbReference>
<keyword evidence="3" id="KW-0863">Zinc-finger</keyword>
<evidence type="ECO:0000256" key="4">
    <source>
        <dbReference type="ARBA" id="ARBA00022833"/>
    </source>
</evidence>
<feature type="non-terminal residue" evidence="6">
    <location>
        <position position="1"/>
    </location>
</feature>